<evidence type="ECO:0000313" key="2">
    <source>
        <dbReference type="Proteomes" id="UP000619545"/>
    </source>
</evidence>
<dbReference type="PANTHER" id="PTHR34874">
    <property type="entry name" value="PROTEIN YCHN"/>
    <property type="match status" value="1"/>
</dbReference>
<dbReference type="EMBL" id="DUJS01000004">
    <property type="protein sequence ID" value="HII70855.1"/>
    <property type="molecule type" value="Genomic_DNA"/>
</dbReference>
<proteinExistence type="predicted"/>
<dbReference type="OMA" id="GTCMDAR"/>
<dbReference type="PANTHER" id="PTHR34874:SF1">
    <property type="entry name" value="PROTEIN YCHN"/>
    <property type="match status" value="1"/>
</dbReference>
<dbReference type="SUPFAM" id="SSF75169">
    <property type="entry name" value="DsrEFH-like"/>
    <property type="match status" value="1"/>
</dbReference>
<protein>
    <submittedName>
        <fullName evidence="1">Uncharacterized protein</fullName>
    </submittedName>
</protein>
<gene>
    <name evidence="1" type="ORF">HA336_06460</name>
</gene>
<evidence type="ECO:0000313" key="1">
    <source>
        <dbReference type="EMBL" id="HII70855.1"/>
    </source>
</evidence>
<organism evidence="1 2">
    <name type="scientific">Methanopyrus kandleri</name>
    <dbReference type="NCBI Taxonomy" id="2320"/>
    <lineage>
        <taxon>Archaea</taxon>
        <taxon>Methanobacteriati</taxon>
        <taxon>Methanobacteriota</taxon>
        <taxon>Methanomada group</taxon>
        <taxon>Methanopyri</taxon>
        <taxon>Methanopyrales</taxon>
        <taxon>Methanopyraceae</taxon>
        <taxon>Methanopyrus</taxon>
    </lineage>
</organism>
<dbReference type="Proteomes" id="UP000619545">
    <property type="component" value="Unassembled WGS sequence"/>
</dbReference>
<dbReference type="InterPro" id="IPR027396">
    <property type="entry name" value="DsrEFH-like"/>
</dbReference>
<accession>A0A832TA23</accession>
<name>A0A832TA23_9EURY</name>
<dbReference type="Gene3D" id="3.40.1260.10">
    <property type="entry name" value="DsrEFH-like"/>
    <property type="match status" value="1"/>
</dbReference>
<dbReference type="InterPro" id="IPR003787">
    <property type="entry name" value="Sulphur_relay_DsrE/F-like"/>
</dbReference>
<dbReference type="GO" id="GO:0005829">
    <property type="term" value="C:cytosol"/>
    <property type="evidence" value="ECO:0007669"/>
    <property type="project" value="TreeGrafter"/>
</dbReference>
<dbReference type="SMR" id="A0A832TA23"/>
<reference evidence="1" key="1">
    <citation type="journal article" date="2020" name="bioRxiv">
        <title>A rank-normalized archaeal taxonomy based on genome phylogeny resolves widespread incomplete and uneven classifications.</title>
        <authorList>
            <person name="Rinke C."/>
            <person name="Chuvochina M."/>
            <person name="Mussig A.J."/>
            <person name="Chaumeil P.-A."/>
            <person name="Waite D.W."/>
            <person name="Whitman W.B."/>
            <person name="Parks D.H."/>
            <person name="Hugenholtz P."/>
        </authorList>
    </citation>
    <scope>NUCLEOTIDE SEQUENCE</scope>
    <source>
        <strain evidence="1">UBA8853</strain>
    </source>
</reference>
<dbReference type="RefSeq" id="WP_011018380.1">
    <property type="nucleotide sequence ID" value="NZ_DUJS01000004.1"/>
</dbReference>
<comment type="caution">
    <text evidence="1">The sequence shown here is derived from an EMBL/GenBank/DDBJ whole genome shotgun (WGS) entry which is preliminary data.</text>
</comment>
<dbReference type="AlphaFoldDB" id="A0A832TA23"/>
<dbReference type="GeneID" id="1477310"/>
<dbReference type="Pfam" id="PF02635">
    <property type="entry name" value="DsrE"/>
    <property type="match status" value="1"/>
</dbReference>
<sequence>MGTPEGIDVITVVISEAPYGQERAYTALRFALTALVEGEEVKIFLIEDGVFLGKKGQNPDEVPNYLELLEQCIEQGAEVKACGPCSKARGLSEEDFIEGVELATMHDLVNWVKESDNVIFF</sequence>